<evidence type="ECO:0000313" key="1">
    <source>
        <dbReference type="EnsemblPlants" id="AVESA.00010b.r2.5CG0908760.1.CDS.1"/>
    </source>
</evidence>
<dbReference type="EnsemblPlants" id="AVESA.00010b.r2.5CG0908760.1">
    <property type="protein sequence ID" value="AVESA.00010b.r2.5CG0908760.1.CDS.1"/>
    <property type="gene ID" value="AVESA.00010b.r2.5CG0908760"/>
</dbReference>
<evidence type="ECO:0000313" key="2">
    <source>
        <dbReference type="Proteomes" id="UP001732700"/>
    </source>
</evidence>
<reference evidence="1" key="1">
    <citation type="submission" date="2021-05" db="EMBL/GenBank/DDBJ databases">
        <authorList>
            <person name="Scholz U."/>
            <person name="Mascher M."/>
            <person name="Fiebig A."/>
        </authorList>
    </citation>
    <scope>NUCLEOTIDE SEQUENCE [LARGE SCALE GENOMIC DNA]</scope>
</reference>
<organism evidence="1 2">
    <name type="scientific">Avena sativa</name>
    <name type="common">Oat</name>
    <dbReference type="NCBI Taxonomy" id="4498"/>
    <lineage>
        <taxon>Eukaryota</taxon>
        <taxon>Viridiplantae</taxon>
        <taxon>Streptophyta</taxon>
        <taxon>Embryophyta</taxon>
        <taxon>Tracheophyta</taxon>
        <taxon>Spermatophyta</taxon>
        <taxon>Magnoliopsida</taxon>
        <taxon>Liliopsida</taxon>
        <taxon>Poales</taxon>
        <taxon>Poaceae</taxon>
        <taxon>BOP clade</taxon>
        <taxon>Pooideae</taxon>
        <taxon>Poodae</taxon>
        <taxon>Poeae</taxon>
        <taxon>Poeae Chloroplast Group 1 (Aveneae type)</taxon>
        <taxon>Aveninae</taxon>
        <taxon>Avena</taxon>
    </lineage>
</organism>
<dbReference type="Proteomes" id="UP001732700">
    <property type="component" value="Chromosome 5C"/>
</dbReference>
<proteinExistence type="predicted"/>
<keyword evidence="2" id="KW-1185">Reference proteome</keyword>
<reference evidence="1" key="2">
    <citation type="submission" date="2025-09" db="UniProtKB">
        <authorList>
            <consortium name="EnsemblPlants"/>
        </authorList>
    </citation>
    <scope>IDENTIFICATION</scope>
</reference>
<accession>A0ACD5XZE2</accession>
<protein>
    <submittedName>
        <fullName evidence="1">Uncharacterized protein</fullName>
    </submittedName>
</protein>
<name>A0ACD5XZE2_AVESA</name>
<sequence length="393" mass="44194">MERMKRVWRVRGHTEAKQIEPDEGRKFIIEFSEEEDRRHAVRGGQWQYKMDAFLVEAMDVGADPALVPFTHVPMWVQFRGIPFYLLTKSLAWALGEEIGTTIMIDNNSRCSISDKFLRARVQLPLYAALRERIILADEITGEEVKVQICYERLPNFCLFCGYIGHMEARCDLPMVDRKIKFSQGMRVQPVYFDDLRAWFLPEAMGQAKPVPDAPWRATKPIPATAHQSVIAQVAEDVAKLTVNGHNKSPATIFVDRCEGSELPLAKTAIEAKVDKLGAVVEAITADNATDTDNLKTVHQGASQSSDASSNRKESKRWKRKNRGNLEVQSFTNTLSVPLERQEDNEANRVHPRDVAGEDNSEPAAKKGHFLVPPLSVCLGKEARRGYVSCGMLS</sequence>